<dbReference type="OrthoDB" id="20590at2"/>
<evidence type="ECO:0000256" key="2">
    <source>
        <dbReference type="ARBA" id="ARBA00023002"/>
    </source>
</evidence>
<dbReference type="InterPro" id="IPR002347">
    <property type="entry name" value="SDR_fam"/>
</dbReference>
<name>A0A2P7SI77_9HYPH</name>
<dbReference type="PANTHER" id="PTHR43639">
    <property type="entry name" value="OXIDOREDUCTASE, SHORT-CHAIN DEHYDROGENASE/REDUCTASE FAMILY (AFU_ORTHOLOGUE AFUA_5G02870)"/>
    <property type="match status" value="1"/>
</dbReference>
<dbReference type="FunFam" id="3.40.50.720:FF:000173">
    <property type="entry name" value="3-oxoacyl-[acyl-carrier protein] reductase"/>
    <property type="match status" value="1"/>
</dbReference>
<organism evidence="4 5">
    <name type="scientific">Pseudaminobacter soli</name>
    <name type="common">ex Li et al. 2025</name>
    <dbReference type="NCBI Taxonomy" id="1295366"/>
    <lineage>
        <taxon>Bacteria</taxon>
        <taxon>Pseudomonadati</taxon>
        <taxon>Pseudomonadota</taxon>
        <taxon>Alphaproteobacteria</taxon>
        <taxon>Hyphomicrobiales</taxon>
        <taxon>Phyllobacteriaceae</taxon>
        <taxon>Pseudaminobacter</taxon>
    </lineage>
</organism>
<feature type="domain" description="Ketoreductase" evidence="3">
    <location>
        <begin position="6"/>
        <end position="195"/>
    </location>
</feature>
<keyword evidence="5" id="KW-1185">Reference proteome</keyword>
<dbReference type="InterPro" id="IPR057326">
    <property type="entry name" value="KR_dom"/>
</dbReference>
<dbReference type="PRINTS" id="PR00081">
    <property type="entry name" value="GDHRDH"/>
</dbReference>
<gene>
    <name evidence="4" type="ORF">C7I85_06885</name>
</gene>
<dbReference type="RefSeq" id="WP_106723229.1">
    <property type="nucleotide sequence ID" value="NZ_PXYL01000003.1"/>
</dbReference>
<reference evidence="4 5" key="1">
    <citation type="submission" date="2018-03" db="EMBL/GenBank/DDBJ databases">
        <title>The draft genome of Mesorhizobium soli JCM 19897.</title>
        <authorList>
            <person name="Li L."/>
            <person name="Liu L."/>
            <person name="Liang L."/>
            <person name="Wang T."/>
            <person name="Zhang X."/>
        </authorList>
    </citation>
    <scope>NUCLEOTIDE SEQUENCE [LARGE SCALE GENOMIC DNA]</scope>
    <source>
        <strain evidence="4 5">JCM 19897</strain>
    </source>
</reference>
<dbReference type="InterPro" id="IPR020904">
    <property type="entry name" value="Sc_DH/Rdtase_CS"/>
</dbReference>
<dbReference type="PANTHER" id="PTHR43639:SF1">
    <property type="entry name" value="SHORT-CHAIN DEHYDROGENASE_REDUCTASE FAMILY PROTEIN"/>
    <property type="match status" value="1"/>
</dbReference>
<sequence>MSGDKKVLLVTGGGRGIGAAICRQAAKTGYSVAINYASNEAAAAALVAEIEAGGGEAIAIKGDVGSEADVLAMFAAVDARFSRLDALVNNAGVVDAKARVDEMSAARLERMMRINVIGSMLCAREAVKRMSTLRGGEGGAIVNISSAASQLGSPGEYVDYAASKGAIDTFTIGLAREVATEGVRVNAVRPGIIDTEIHASGGQPDRIAAIRGFVPMKREGKADEVANAVLWLLSDEASYTTGGILNVSGGR</sequence>
<comment type="caution">
    <text evidence="4">The sequence shown here is derived from an EMBL/GenBank/DDBJ whole genome shotgun (WGS) entry which is preliminary data.</text>
</comment>
<proteinExistence type="inferred from homology"/>
<evidence type="ECO:0000256" key="1">
    <source>
        <dbReference type="ARBA" id="ARBA00006484"/>
    </source>
</evidence>
<dbReference type="InterPro" id="IPR036291">
    <property type="entry name" value="NAD(P)-bd_dom_sf"/>
</dbReference>
<dbReference type="PROSITE" id="PS00061">
    <property type="entry name" value="ADH_SHORT"/>
    <property type="match status" value="1"/>
</dbReference>
<dbReference type="Pfam" id="PF13561">
    <property type="entry name" value="adh_short_C2"/>
    <property type="match status" value="1"/>
</dbReference>
<dbReference type="Gene3D" id="3.40.50.720">
    <property type="entry name" value="NAD(P)-binding Rossmann-like Domain"/>
    <property type="match status" value="1"/>
</dbReference>
<dbReference type="PRINTS" id="PR00080">
    <property type="entry name" value="SDRFAMILY"/>
</dbReference>
<dbReference type="SMART" id="SM00822">
    <property type="entry name" value="PKS_KR"/>
    <property type="match status" value="1"/>
</dbReference>
<dbReference type="GO" id="GO:0016491">
    <property type="term" value="F:oxidoreductase activity"/>
    <property type="evidence" value="ECO:0007669"/>
    <property type="project" value="UniProtKB-KW"/>
</dbReference>
<keyword evidence="2" id="KW-0560">Oxidoreductase</keyword>
<comment type="similarity">
    <text evidence="1">Belongs to the short-chain dehydrogenases/reductases (SDR) family.</text>
</comment>
<evidence type="ECO:0000313" key="4">
    <source>
        <dbReference type="EMBL" id="PSJ62051.1"/>
    </source>
</evidence>
<dbReference type="Proteomes" id="UP000240653">
    <property type="component" value="Unassembled WGS sequence"/>
</dbReference>
<dbReference type="SUPFAM" id="SSF51735">
    <property type="entry name" value="NAD(P)-binding Rossmann-fold domains"/>
    <property type="match status" value="1"/>
</dbReference>
<accession>A0A2P7SI77</accession>
<evidence type="ECO:0000259" key="3">
    <source>
        <dbReference type="SMART" id="SM00822"/>
    </source>
</evidence>
<dbReference type="EMBL" id="PXYL01000003">
    <property type="protein sequence ID" value="PSJ62051.1"/>
    <property type="molecule type" value="Genomic_DNA"/>
</dbReference>
<dbReference type="AlphaFoldDB" id="A0A2P7SI77"/>
<protein>
    <submittedName>
        <fullName evidence="4">NAD(P)-dependent oxidoreductase</fullName>
    </submittedName>
</protein>
<evidence type="ECO:0000313" key="5">
    <source>
        <dbReference type="Proteomes" id="UP000240653"/>
    </source>
</evidence>